<keyword evidence="1" id="KW-0472">Membrane</keyword>
<evidence type="ECO:0000256" key="1">
    <source>
        <dbReference type="SAM" id="Phobius"/>
    </source>
</evidence>
<keyword evidence="1" id="KW-1133">Transmembrane helix</keyword>
<dbReference type="EMBL" id="JAULSV010000006">
    <property type="protein sequence ID" value="KAK0641222.1"/>
    <property type="molecule type" value="Genomic_DNA"/>
</dbReference>
<proteinExistence type="predicted"/>
<accession>A0AA39XVV8</accession>
<feature type="transmembrane region" description="Helical" evidence="1">
    <location>
        <begin position="7"/>
        <end position="29"/>
    </location>
</feature>
<evidence type="ECO:0000313" key="2">
    <source>
        <dbReference type="EMBL" id="KAK0641222.1"/>
    </source>
</evidence>
<keyword evidence="1" id="KW-0812">Transmembrane</keyword>
<dbReference type="Proteomes" id="UP001174936">
    <property type="component" value="Unassembled WGS sequence"/>
</dbReference>
<organism evidence="2 3">
    <name type="scientific">Cercophora newfieldiana</name>
    <dbReference type="NCBI Taxonomy" id="92897"/>
    <lineage>
        <taxon>Eukaryota</taxon>
        <taxon>Fungi</taxon>
        <taxon>Dikarya</taxon>
        <taxon>Ascomycota</taxon>
        <taxon>Pezizomycotina</taxon>
        <taxon>Sordariomycetes</taxon>
        <taxon>Sordariomycetidae</taxon>
        <taxon>Sordariales</taxon>
        <taxon>Lasiosphaeriaceae</taxon>
        <taxon>Cercophora</taxon>
    </lineage>
</organism>
<dbReference type="AlphaFoldDB" id="A0AA39XVV8"/>
<keyword evidence="3" id="KW-1185">Reference proteome</keyword>
<comment type="caution">
    <text evidence="2">The sequence shown here is derived from an EMBL/GenBank/DDBJ whole genome shotgun (WGS) entry which is preliminary data.</text>
</comment>
<evidence type="ECO:0000313" key="3">
    <source>
        <dbReference type="Proteomes" id="UP001174936"/>
    </source>
</evidence>
<gene>
    <name evidence="2" type="ORF">B0T16DRAFT_211519</name>
</gene>
<name>A0AA39XVV8_9PEZI</name>
<sequence>MFSQLFPFLWAVWYTLSLVPGYTCLVFPFKLDFRSLDLVCLLLYVCRCYRLALNMGPGSRRFLKVCHINAYSGSHCLGHRSSWFLLV</sequence>
<protein>
    <submittedName>
        <fullName evidence="2">Uncharacterized protein</fullName>
    </submittedName>
</protein>
<reference evidence="2" key="1">
    <citation type="submission" date="2023-06" db="EMBL/GenBank/DDBJ databases">
        <title>Genome-scale phylogeny and comparative genomics of the fungal order Sordariales.</title>
        <authorList>
            <consortium name="Lawrence Berkeley National Laboratory"/>
            <person name="Hensen N."/>
            <person name="Bonometti L."/>
            <person name="Westerberg I."/>
            <person name="Brannstrom I.O."/>
            <person name="Guillou S."/>
            <person name="Cros-Aarteil S."/>
            <person name="Calhoun S."/>
            <person name="Haridas S."/>
            <person name="Kuo A."/>
            <person name="Mondo S."/>
            <person name="Pangilinan J."/>
            <person name="Riley R."/>
            <person name="Labutti K."/>
            <person name="Andreopoulos B."/>
            <person name="Lipzen A."/>
            <person name="Chen C."/>
            <person name="Yanf M."/>
            <person name="Daum C."/>
            <person name="Ng V."/>
            <person name="Clum A."/>
            <person name="Steindorff A."/>
            <person name="Ohm R."/>
            <person name="Martin F."/>
            <person name="Silar P."/>
            <person name="Natvig D."/>
            <person name="Lalanne C."/>
            <person name="Gautier V."/>
            <person name="Ament-Velasquez S.L."/>
            <person name="Kruys A."/>
            <person name="Hutchinson M.I."/>
            <person name="Powell A.J."/>
            <person name="Barry K."/>
            <person name="Miller A.N."/>
            <person name="Grigoriev I.V."/>
            <person name="Debuchy R."/>
            <person name="Gladieux P."/>
            <person name="Thoren M.H."/>
            <person name="Johannesson H."/>
        </authorList>
    </citation>
    <scope>NUCLEOTIDE SEQUENCE</scope>
    <source>
        <strain evidence="2">SMH2532-1</strain>
    </source>
</reference>